<accession>A0A1H4GUW1</accession>
<dbReference type="EMBL" id="WDES01000061">
    <property type="protein sequence ID" value="KAB6081348.1"/>
    <property type="molecule type" value="Genomic_DNA"/>
</dbReference>
<reference evidence="2 3" key="1">
    <citation type="submission" date="2016-10" db="EMBL/GenBank/DDBJ databases">
        <authorList>
            <person name="de Groot N.N."/>
        </authorList>
    </citation>
    <scope>NUCLEOTIDE SEQUENCE [LARGE SCALE GENOMIC DNA]</scope>
    <source>
        <strain evidence="2 3">NLAE-zl-G339</strain>
    </source>
</reference>
<evidence type="ECO:0000313" key="2">
    <source>
        <dbReference type="EMBL" id="SEB13439.1"/>
    </source>
</evidence>
<organism evidence="2 3">
    <name type="scientific">Bacteroides xylanisolvens</name>
    <dbReference type="NCBI Taxonomy" id="371601"/>
    <lineage>
        <taxon>Bacteria</taxon>
        <taxon>Pseudomonadati</taxon>
        <taxon>Bacteroidota</taxon>
        <taxon>Bacteroidia</taxon>
        <taxon>Bacteroidales</taxon>
        <taxon>Bacteroidaceae</taxon>
        <taxon>Bacteroides</taxon>
    </lineage>
</organism>
<sequence>MPTTKPISWERNSRKELLYFPEIRTIILPYCQTIVLLKAEANANKMSPFFPSTVLSLNNPDNIGNFVQELPNHFMTDKTIQVGAKHDFNIRKVTRLQKHLT</sequence>
<evidence type="ECO:0000313" key="3">
    <source>
        <dbReference type="Proteomes" id="UP000183040"/>
    </source>
</evidence>
<evidence type="ECO:0000313" key="4">
    <source>
        <dbReference type="Proteomes" id="UP000435059"/>
    </source>
</evidence>
<reference evidence="1 4" key="2">
    <citation type="journal article" date="2019" name="Nat. Med.">
        <title>A library of human gut bacterial isolates paired with longitudinal multiomics data enables mechanistic microbiome research.</title>
        <authorList>
            <person name="Poyet M."/>
            <person name="Groussin M."/>
            <person name="Gibbons S.M."/>
            <person name="Avila-Pacheco J."/>
            <person name="Jiang X."/>
            <person name="Kearney S.M."/>
            <person name="Perrotta A.R."/>
            <person name="Berdy B."/>
            <person name="Zhao S."/>
            <person name="Lieberman T.D."/>
            <person name="Swanson P.K."/>
            <person name="Smith M."/>
            <person name="Roesemann S."/>
            <person name="Alexander J.E."/>
            <person name="Rich S.A."/>
            <person name="Livny J."/>
            <person name="Vlamakis H."/>
            <person name="Clish C."/>
            <person name="Bullock K."/>
            <person name="Deik A."/>
            <person name="Scott J."/>
            <person name="Pierce K.A."/>
            <person name="Xavier R.J."/>
            <person name="Alm E.J."/>
        </authorList>
    </citation>
    <scope>NUCLEOTIDE SEQUENCE [LARGE SCALE GENOMIC DNA]</scope>
    <source>
        <strain evidence="1 4">BIOML-A74</strain>
    </source>
</reference>
<name>A0A1H4GUW1_9BACE</name>
<dbReference type="AlphaFoldDB" id="A0A1H4GUW1"/>
<dbReference type="EMBL" id="FNRP01000036">
    <property type="protein sequence ID" value="SEB13439.1"/>
    <property type="molecule type" value="Genomic_DNA"/>
</dbReference>
<dbReference type="Proteomes" id="UP000183040">
    <property type="component" value="Unassembled WGS sequence"/>
</dbReference>
<gene>
    <name evidence="1" type="ORF">GA574_24670</name>
    <name evidence="2" type="ORF">SAMN04487924_13618</name>
</gene>
<proteinExistence type="predicted"/>
<keyword evidence="4" id="KW-1185">Reference proteome</keyword>
<dbReference type="Proteomes" id="UP000435059">
    <property type="component" value="Unassembled WGS sequence"/>
</dbReference>
<evidence type="ECO:0000313" key="1">
    <source>
        <dbReference type="EMBL" id="KAB6081348.1"/>
    </source>
</evidence>
<protein>
    <submittedName>
        <fullName evidence="2">Uncharacterized protein</fullName>
    </submittedName>
</protein>